<keyword evidence="2" id="KW-1185">Reference proteome</keyword>
<name>A0ACC0BUP7_CATRO</name>
<dbReference type="EMBL" id="CM044702">
    <property type="protein sequence ID" value="KAI5676317.1"/>
    <property type="molecule type" value="Genomic_DNA"/>
</dbReference>
<gene>
    <name evidence="1" type="ORF">M9H77_07267</name>
</gene>
<accession>A0ACC0BUP7</accession>
<protein>
    <submittedName>
        <fullName evidence="1">Uncharacterized protein</fullName>
    </submittedName>
</protein>
<organism evidence="1 2">
    <name type="scientific">Catharanthus roseus</name>
    <name type="common">Madagascar periwinkle</name>
    <name type="synonym">Vinca rosea</name>
    <dbReference type="NCBI Taxonomy" id="4058"/>
    <lineage>
        <taxon>Eukaryota</taxon>
        <taxon>Viridiplantae</taxon>
        <taxon>Streptophyta</taxon>
        <taxon>Embryophyta</taxon>
        <taxon>Tracheophyta</taxon>
        <taxon>Spermatophyta</taxon>
        <taxon>Magnoliopsida</taxon>
        <taxon>eudicotyledons</taxon>
        <taxon>Gunneridae</taxon>
        <taxon>Pentapetalae</taxon>
        <taxon>asterids</taxon>
        <taxon>lamiids</taxon>
        <taxon>Gentianales</taxon>
        <taxon>Apocynaceae</taxon>
        <taxon>Rauvolfioideae</taxon>
        <taxon>Vinceae</taxon>
        <taxon>Catharanthinae</taxon>
        <taxon>Catharanthus</taxon>
    </lineage>
</organism>
<evidence type="ECO:0000313" key="1">
    <source>
        <dbReference type="EMBL" id="KAI5676317.1"/>
    </source>
</evidence>
<dbReference type="Proteomes" id="UP001060085">
    <property type="component" value="Linkage Group LG02"/>
</dbReference>
<reference evidence="2" key="1">
    <citation type="journal article" date="2023" name="Nat. Plants">
        <title>Single-cell RNA sequencing provides a high-resolution roadmap for understanding the multicellular compartmentation of specialized metabolism.</title>
        <authorList>
            <person name="Sun S."/>
            <person name="Shen X."/>
            <person name="Li Y."/>
            <person name="Li Y."/>
            <person name="Wang S."/>
            <person name="Li R."/>
            <person name="Zhang H."/>
            <person name="Shen G."/>
            <person name="Guo B."/>
            <person name="Wei J."/>
            <person name="Xu J."/>
            <person name="St-Pierre B."/>
            <person name="Chen S."/>
            <person name="Sun C."/>
        </authorList>
    </citation>
    <scope>NUCLEOTIDE SEQUENCE [LARGE SCALE GENOMIC DNA]</scope>
</reference>
<evidence type="ECO:0000313" key="2">
    <source>
        <dbReference type="Proteomes" id="UP001060085"/>
    </source>
</evidence>
<comment type="caution">
    <text evidence="1">The sequence shown here is derived from an EMBL/GenBank/DDBJ whole genome shotgun (WGS) entry which is preliminary data.</text>
</comment>
<sequence length="131" mass="14289">MYFNKEGAREGIAGNVPLVGIPSLRSKLKRTGENLSFEENKEEKGEISIIRNQQRRISQTNPKGTPSWVSLVASQTSGPHAGTYTSASRKNISSTTLSKASHSLYGDSMTICKTNNGKFVLLPFKGAWSAR</sequence>
<proteinExistence type="predicted"/>